<dbReference type="EMBL" id="KV454408">
    <property type="protein sequence ID" value="ODQ66763.1"/>
    <property type="molecule type" value="Genomic_DNA"/>
</dbReference>
<dbReference type="SUPFAM" id="SSF51735">
    <property type="entry name" value="NAD(P)-binding Rossmann-fold domains"/>
    <property type="match status" value="1"/>
</dbReference>
<dbReference type="Pfam" id="PF08240">
    <property type="entry name" value="ADH_N"/>
    <property type="match status" value="1"/>
</dbReference>
<dbReference type="SMART" id="SM00829">
    <property type="entry name" value="PKS_ER"/>
    <property type="match status" value="1"/>
</dbReference>
<keyword evidence="6" id="KW-1185">Reference proteome</keyword>
<evidence type="ECO:0000259" key="4">
    <source>
        <dbReference type="SMART" id="SM00829"/>
    </source>
</evidence>
<dbReference type="Gene3D" id="3.90.180.10">
    <property type="entry name" value="Medium-chain alcohol dehydrogenases, catalytic domain"/>
    <property type="match status" value="1"/>
</dbReference>
<dbReference type="GO" id="GO:0005811">
    <property type="term" value="C:lipid droplet"/>
    <property type="evidence" value="ECO:0007669"/>
    <property type="project" value="UniProtKB-SubCell"/>
</dbReference>
<dbReference type="GO" id="GO:0016491">
    <property type="term" value="F:oxidoreductase activity"/>
    <property type="evidence" value="ECO:0007669"/>
    <property type="project" value="InterPro"/>
</dbReference>
<sequence>MNIFGGTKLRKPAIANKALTYLTPGAEPSFTYSKLETPLKPNELLVHVQAASINPLDSHLIESALSWTVPGEKGIGRDFAGTIKEVGSNLTQKWSVGESVCGLFLRVLKNGPMTGTLSTYIVVDVNVDAVTRIPEKITIEEAAAWPLTFGTAFRSLSYAKLDCNSHVCILGGSTAVGLFAIQLAKNYFKVAKIVVTCSSGFSEELCKSLGADVTVDYRAMHNVADALLLVVNDTMPGKKFNVIVDCVGGKDILNHWKALLEPSTMGSAYVTLVGDSPTDKDTSHISVGGPTAYLTNPIMIGRKLTGAFTKLNYIVESVAPGEWINIGRDLISRGQIMIIVDSVYPWTQYHAAFEKLNNRKAHGKIVLRVEDF</sequence>
<accession>A0A1E3PMV1</accession>
<dbReference type="PANTHER" id="PTHR11695">
    <property type="entry name" value="ALCOHOL DEHYDROGENASE RELATED"/>
    <property type="match status" value="1"/>
</dbReference>
<dbReference type="Gene3D" id="3.40.50.720">
    <property type="entry name" value="NAD(P)-binding Rossmann-like Domain"/>
    <property type="match status" value="1"/>
</dbReference>
<dbReference type="PANTHER" id="PTHR11695:SF648">
    <property type="entry name" value="ZINC-BINDING OXIDOREDUCTASE"/>
    <property type="match status" value="1"/>
</dbReference>
<comment type="subcellular location">
    <subcellularLocation>
        <location evidence="1">Lipid droplet</location>
    </subcellularLocation>
</comment>
<dbReference type="OrthoDB" id="3509362at2759"/>
<evidence type="ECO:0000256" key="2">
    <source>
        <dbReference type="ARBA" id="ARBA00022677"/>
    </source>
</evidence>
<gene>
    <name evidence="5" type="ORF">NADFUDRAFT_57709</name>
</gene>
<comment type="similarity">
    <text evidence="3">Belongs to the YIM1 family.</text>
</comment>
<evidence type="ECO:0000313" key="6">
    <source>
        <dbReference type="Proteomes" id="UP000095009"/>
    </source>
</evidence>
<feature type="domain" description="Enoyl reductase (ER)" evidence="4">
    <location>
        <begin position="25"/>
        <end position="367"/>
    </location>
</feature>
<keyword evidence="2" id="KW-0551">Lipid droplet</keyword>
<organism evidence="5 6">
    <name type="scientific">Nadsonia fulvescens var. elongata DSM 6958</name>
    <dbReference type="NCBI Taxonomy" id="857566"/>
    <lineage>
        <taxon>Eukaryota</taxon>
        <taxon>Fungi</taxon>
        <taxon>Dikarya</taxon>
        <taxon>Ascomycota</taxon>
        <taxon>Saccharomycotina</taxon>
        <taxon>Dipodascomycetes</taxon>
        <taxon>Dipodascales</taxon>
        <taxon>Dipodascales incertae sedis</taxon>
        <taxon>Nadsonia</taxon>
    </lineage>
</organism>
<dbReference type="InterPro" id="IPR036291">
    <property type="entry name" value="NAD(P)-bd_dom_sf"/>
</dbReference>
<dbReference type="STRING" id="857566.A0A1E3PMV1"/>
<dbReference type="InterPro" id="IPR050700">
    <property type="entry name" value="YIM1/Zinc_Alcohol_DH_Fams"/>
</dbReference>
<protein>
    <submittedName>
        <fullName evidence="5">GroES-like protein</fullName>
    </submittedName>
</protein>
<evidence type="ECO:0000313" key="5">
    <source>
        <dbReference type="EMBL" id="ODQ66763.1"/>
    </source>
</evidence>
<dbReference type="Pfam" id="PF13602">
    <property type="entry name" value="ADH_zinc_N_2"/>
    <property type="match status" value="1"/>
</dbReference>
<name>A0A1E3PMV1_9ASCO</name>
<evidence type="ECO:0000256" key="3">
    <source>
        <dbReference type="ARBA" id="ARBA00038249"/>
    </source>
</evidence>
<dbReference type="Proteomes" id="UP000095009">
    <property type="component" value="Unassembled WGS sequence"/>
</dbReference>
<dbReference type="InterPro" id="IPR013154">
    <property type="entry name" value="ADH-like_N"/>
</dbReference>
<proteinExistence type="inferred from homology"/>
<dbReference type="AlphaFoldDB" id="A0A1E3PMV1"/>
<dbReference type="SUPFAM" id="SSF50129">
    <property type="entry name" value="GroES-like"/>
    <property type="match status" value="1"/>
</dbReference>
<dbReference type="InterPro" id="IPR020843">
    <property type="entry name" value="ER"/>
</dbReference>
<dbReference type="InterPro" id="IPR011032">
    <property type="entry name" value="GroES-like_sf"/>
</dbReference>
<reference evidence="5 6" key="1">
    <citation type="journal article" date="2016" name="Proc. Natl. Acad. Sci. U.S.A.">
        <title>Comparative genomics of biotechnologically important yeasts.</title>
        <authorList>
            <person name="Riley R."/>
            <person name="Haridas S."/>
            <person name="Wolfe K.H."/>
            <person name="Lopes M.R."/>
            <person name="Hittinger C.T."/>
            <person name="Goeker M."/>
            <person name="Salamov A.A."/>
            <person name="Wisecaver J.H."/>
            <person name="Long T.M."/>
            <person name="Calvey C.H."/>
            <person name="Aerts A.L."/>
            <person name="Barry K.W."/>
            <person name="Choi C."/>
            <person name="Clum A."/>
            <person name="Coughlan A.Y."/>
            <person name="Deshpande S."/>
            <person name="Douglass A.P."/>
            <person name="Hanson S.J."/>
            <person name="Klenk H.-P."/>
            <person name="LaButti K.M."/>
            <person name="Lapidus A."/>
            <person name="Lindquist E.A."/>
            <person name="Lipzen A.M."/>
            <person name="Meier-Kolthoff J.P."/>
            <person name="Ohm R.A."/>
            <person name="Otillar R.P."/>
            <person name="Pangilinan J.L."/>
            <person name="Peng Y."/>
            <person name="Rokas A."/>
            <person name="Rosa C.A."/>
            <person name="Scheuner C."/>
            <person name="Sibirny A.A."/>
            <person name="Slot J.C."/>
            <person name="Stielow J.B."/>
            <person name="Sun H."/>
            <person name="Kurtzman C.P."/>
            <person name="Blackwell M."/>
            <person name="Grigoriev I.V."/>
            <person name="Jeffries T.W."/>
        </authorList>
    </citation>
    <scope>NUCLEOTIDE SEQUENCE [LARGE SCALE GENOMIC DNA]</scope>
    <source>
        <strain evidence="5 6">DSM 6958</strain>
    </source>
</reference>
<evidence type="ECO:0000256" key="1">
    <source>
        <dbReference type="ARBA" id="ARBA00004502"/>
    </source>
</evidence>